<dbReference type="AlphaFoldDB" id="A0ABD2VSW4"/>
<keyword evidence="4 6" id="KW-0732">Signal</keyword>
<dbReference type="PANTHER" id="PTHR10009">
    <property type="entry name" value="PROTEIN YELLOW-RELATED"/>
    <property type="match status" value="1"/>
</dbReference>
<keyword evidence="5" id="KW-0325">Glycoprotein</keyword>
<dbReference type="Pfam" id="PF03022">
    <property type="entry name" value="MRJP"/>
    <property type="match status" value="1"/>
</dbReference>
<dbReference type="Gene3D" id="2.120.10.30">
    <property type="entry name" value="TolB, C-terminal domain"/>
    <property type="match status" value="1"/>
</dbReference>
<evidence type="ECO:0000313" key="7">
    <source>
        <dbReference type="EMBL" id="KAL3383755.1"/>
    </source>
</evidence>
<proteinExistence type="inferred from homology"/>
<evidence type="ECO:0000256" key="1">
    <source>
        <dbReference type="ARBA" id="ARBA00004613"/>
    </source>
</evidence>
<feature type="chain" id="PRO_5044807508" description="Bee-milk protein" evidence="6">
    <location>
        <begin position="17"/>
        <end position="409"/>
    </location>
</feature>
<reference evidence="7 8" key="1">
    <citation type="journal article" date="2024" name="bioRxiv">
        <title>A reference genome for Trichogramma kaykai: A tiny desert-dwelling parasitoid wasp with competing sex-ratio distorters.</title>
        <authorList>
            <person name="Culotta J."/>
            <person name="Lindsey A.R."/>
        </authorList>
    </citation>
    <scope>NUCLEOTIDE SEQUENCE [LARGE SCALE GENOMIC DNA]</scope>
    <source>
        <strain evidence="7 8">KSX58</strain>
    </source>
</reference>
<comment type="subcellular location">
    <subcellularLocation>
        <location evidence="1">Secreted</location>
    </subcellularLocation>
</comment>
<keyword evidence="3" id="KW-0964">Secreted</keyword>
<evidence type="ECO:0000256" key="5">
    <source>
        <dbReference type="ARBA" id="ARBA00023180"/>
    </source>
</evidence>
<dbReference type="InterPro" id="IPR017996">
    <property type="entry name" value="MRJP/yellow-related"/>
</dbReference>
<evidence type="ECO:0000256" key="3">
    <source>
        <dbReference type="ARBA" id="ARBA00022525"/>
    </source>
</evidence>
<gene>
    <name evidence="7" type="ORF">TKK_020418</name>
</gene>
<dbReference type="EMBL" id="JBJJXI010000182">
    <property type="protein sequence ID" value="KAL3383755.1"/>
    <property type="molecule type" value="Genomic_DNA"/>
</dbReference>
<dbReference type="GO" id="GO:0005576">
    <property type="term" value="C:extracellular region"/>
    <property type="evidence" value="ECO:0007669"/>
    <property type="project" value="UniProtKB-SubCell"/>
</dbReference>
<keyword evidence="8" id="KW-1185">Reference proteome</keyword>
<evidence type="ECO:0000256" key="4">
    <source>
        <dbReference type="ARBA" id="ARBA00022729"/>
    </source>
</evidence>
<dbReference type="InterPro" id="IPR011042">
    <property type="entry name" value="6-blade_b-propeller_TolB-like"/>
</dbReference>
<evidence type="ECO:0000256" key="2">
    <source>
        <dbReference type="ARBA" id="ARBA00009127"/>
    </source>
</evidence>
<dbReference type="PANTHER" id="PTHR10009:SF7">
    <property type="entry name" value="GH10609P-RELATED"/>
    <property type="match status" value="1"/>
</dbReference>
<comment type="caution">
    <text evidence="7">The sequence shown here is derived from an EMBL/GenBank/DDBJ whole genome shotgun (WGS) entry which is preliminary data.</text>
</comment>
<accession>A0ABD2VSW4</accession>
<dbReference type="Proteomes" id="UP001627154">
    <property type="component" value="Unassembled WGS sequence"/>
</dbReference>
<evidence type="ECO:0008006" key="9">
    <source>
        <dbReference type="Google" id="ProtNLM"/>
    </source>
</evidence>
<protein>
    <recommendedName>
        <fullName evidence="9">Bee-milk protein</fullName>
    </recommendedName>
</protein>
<dbReference type="PRINTS" id="PR01366">
    <property type="entry name" value="ROYALJELLY"/>
</dbReference>
<comment type="similarity">
    <text evidence="2">Belongs to the major royal jelly protein family.</text>
</comment>
<evidence type="ECO:0000313" key="8">
    <source>
        <dbReference type="Proteomes" id="UP001627154"/>
    </source>
</evidence>
<evidence type="ECO:0000256" key="6">
    <source>
        <dbReference type="SAM" id="SignalP"/>
    </source>
</evidence>
<organism evidence="7 8">
    <name type="scientific">Trichogramma kaykai</name>
    <dbReference type="NCBI Taxonomy" id="54128"/>
    <lineage>
        <taxon>Eukaryota</taxon>
        <taxon>Metazoa</taxon>
        <taxon>Ecdysozoa</taxon>
        <taxon>Arthropoda</taxon>
        <taxon>Hexapoda</taxon>
        <taxon>Insecta</taxon>
        <taxon>Pterygota</taxon>
        <taxon>Neoptera</taxon>
        <taxon>Endopterygota</taxon>
        <taxon>Hymenoptera</taxon>
        <taxon>Apocrita</taxon>
        <taxon>Proctotrupomorpha</taxon>
        <taxon>Chalcidoidea</taxon>
        <taxon>Trichogrammatidae</taxon>
        <taxon>Trichogramma</taxon>
    </lineage>
</organism>
<sequence>MKTLLCFIALFQTILALYSPLVTYSQWKYFDYDWDTVDQKNFYLRNNLYDARNMTPIDVDESPDGRVFVTIIRVPGVPASVHTVSGRSGPGGPLLKPYPDWSWYNNQCSGITSVYRVAIDKCNRIWILDTGVIGDDHVCPAQLLVFDLATNKLIHRQTIPDQIARNRNGAGRLITPIVELDGNNCNQFNVYIADVTGHALIVWNGREFRRIEGDVFQPEPQNSQYSIAGESFYLADGILGMSISPWTKLGDRFLAFKPLASKSMYLTTTKEIQNNFNNPQNIQYIRGRYVLPSQASAMAFSSTGVLFFGMTREIGVGCYNIENPLVSQNMQSVITDYDRLQFISGMKVINHTPDPKNDKLVMMSNRLQKIYAGTMDFRDVNFRITLAPVNQLIKGSICDPNFTPYRSKN</sequence>
<feature type="signal peptide" evidence="6">
    <location>
        <begin position="1"/>
        <end position="16"/>
    </location>
</feature>
<name>A0ABD2VSW4_9HYME</name>